<dbReference type="PANTHER" id="PTHR35333">
    <property type="entry name" value="BETA-LACTAMASE"/>
    <property type="match status" value="1"/>
</dbReference>
<dbReference type="EMBL" id="VYQA01000018">
    <property type="protein sequence ID" value="KAA9025461.1"/>
    <property type="molecule type" value="Genomic_DNA"/>
</dbReference>
<evidence type="ECO:0000256" key="1">
    <source>
        <dbReference type="ARBA" id="ARBA00001526"/>
    </source>
</evidence>
<feature type="domain" description="Beta-lactamase class A catalytic" evidence="4">
    <location>
        <begin position="17"/>
        <end position="275"/>
    </location>
</feature>
<comment type="similarity">
    <text evidence="2">Belongs to the class-A beta-lactamase family.</text>
</comment>
<accession>A0A5J5HSQ7</accession>
<dbReference type="EMBL" id="VYQB01000018">
    <property type="protein sequence ID" value="KAA9013163.1"/>
    <property type="molecule type" value="Genomic_DNA"/>
</dbReference>
<evidence type="ECO:0000259" key="4">
    <source>
        <dbReference type="Pfam" id="PF13354"/>
    </source>
</evidence>
<dbReference type="SUPFAM" id="SSF56601">
    <property type="entry name" value="beta-lactamase/transpeptidase-like"/>
    <property type="match status" value="1"/>
</dbReference>
<dbReference type="Pfam" id="PF13354">
    <property type="entry name" value="Beta-lactamase2"/>
    <property type="match status" value="1"/>
</dbReference>
<name>A0A5J5HSQ7_9SPHN</name>
<dbReference type="PANTHER" id="PTHR35333:SF3">
    <property type="entry name" value="BETA-LACTAMASE-TYPE TRANSPEPTIDASE FOLD CONTAINING PROTEIN"/>
    <property type="match status" value="1"/>
</dbReference>
<evidence type="ECO:0000256" key="2">
    <source>
        <dbReference type="ARBA" id="ARBA00009009"/>
    </source>
</evidence>
<proteinExistence type="inferred from homology"/>
<sequence length="303" mass="32361">MLNTIQALGAGFNGQVGISVRDIDEGWVAAWEGDIPRPQQSVSKLWVAIGVMDAVDRQRLSLTDPVTVTRADLTVFHQPIRTLVGKTGYKTTIADLLHGAMARSDNTASDVLLWRIGGPAIINRLLGDKGIGGVRFGPGERQLQARTAGLEWRPEWAGGWGFLQARAAMTSEARNKALRRYLAAPLDGASANGVTLGLSLLAQGKLLSPQSTASLLTLMRSSKTGPLRLKSGLRPGWTLAHKTGTGQDLGNLSTGYNDVGLLVAPDGHRYALAVMIASTRQPIPVRMRLMGNVTRAVIASTSR</sequence>
<comment type="caution">
    <text evidence="6">The sequence shown here is derived from an EMBL/GenBank/DDBJ whole genome shotgun (WGS) entry which is preliminary data.</text>
</comment>
<keyword evidence="8" id="KW-1185">Reference proteome</keyword>
<evidence type="ECO:0000256" key="3">
    <source>
        <dbReference type="ARBA" id="ARBA00012865"/>
    </source>
</evidence>
<dbReference type="AlphaFoldDB" id="A0A5J5HSQ7"/>
<dbReference type="InterPro" id="IPR000871">
    <property type="entry name" value="Beta-lactam_class-A"/>
</dbReference>
<reference evidence="7 8" key="1">
    <citation type="submission" date="2019-09" db="EMBL/GenBank/DDBJ databases">
        <authorList>
            <person name="Feng G."/>
        </authorList>
    </citation>
    <scope>NUCLEOTIDE SEQUENCE [LARGE SCALE GENOMIC DNA]</scope>
    <source>
        <strain evidence="6 7">KACC 19283</strain>
        <strain evidence="5 8">KACC 19284</strain>
    </source>
</reference>
<dbReference type="Proteomes" id="UP000326364">
    <property type="component" value="Unassembled WGS sequence"/>
</dbReference>
<dbReference type="GO" id="GO:0008800">
    <property type="term" value="F:beta-lactamase activity"/>
    <property type="evidence" value="ECO:0007669"/>
    <property type="project" value="UniProtKB-EC"/>
</dbReference>
<dbReference type="InterPro" id="IPR012338">
    <property type="entry name" value="Beta-lactam/transpept-like"/>
</dbReference>
<dbReference type="EC" id="3.5.2.6" evidence="3"/>
<dbReference type="Gene3D" id="3.40.710.10">
    <property type="entry name" value="DD-peptidase/beta-lactamase superfamily"/>
    <property type="match status" value="1"/>
</dbReference>
<keyword evidence="6" id="KW-0378">Hydrolase</keyword>
<evidence type="ECO:0000313" key="5">
    <source>
        <dbReference type="EMBL" id="KAA9013163.1"/>
    </source>
</evidence>
<dbReference type="InterPro" id="IPR045155">
    <property type="entry name" value="Beta-lactam_cat"/>
</dbReference>
<organism evidence="6 7">
    <name type="scientific">Sphingobium limneticum</name>
    <dbReference type="NCBI Taxonomy" id="1007511"/>
    <lineage>
        <taxon>Bacteria</taxon>
        <taxon>Pseudomonadati</taxon>
        <taxon>Pseudomonadota</taxon>
        <taxon>Alphaproteobacteria</taxon>
        <taxon>Sphingomonadales</taxon>
        <taxon>Sphingomonadaceae</taxon>
        <taxon>Sphingobium</taxon>
    </lineage>
</organism>
<protein>
    <recommendedName>
        <fullName evidence="3">beta-lactamase</fullName>
        <ecNumber evidence="3">3.5.2.6</ecNumber>
    </recommendedName>
</protein>
<evidence type="ECO:0000313" key="8">
    <source>
        <dbReference type="Proteomes" id="UP000326364"/>
    </source>
</evidence>
<dbReference type="GO" id="GO:0030655">
    <property type="term" value="P:beta-lactam antibiotic catabolic process"/>
    <property type="evidence" value="ECO:0007669"/>
    <property type="project" value="InterPro"/>
</dbReference>
<gene>
    <name evidence="6" type="ORF">F4U95_19710</name>
    <name evidence="5" type="ORF">F4U96_19585</name>
</gene>
<dbReference type="GO" id="GO:0046677">
    <property type="term" value="P:response to antibiotic"/>
    <property type="evidence" value="ECO:0007669"/>
    <property type="project" value="InterPro"/>
</dbReference>
<comment type="catalytic activity">
    <reaction evidence="1">
        <text>a beta-lactam + H2O = a substituted beta-amino acid</text>
        <dbReference type="Rhea" id="RHEA:20401"/>
        <dbReference type="ChEBI" id="CHEBI:15377"/>
        <dbReference type="ChEBI" id="CHEBI:35627"/>
        <dbReference type="ChEBI" id="CHEBI:140347"/>
        <dbReference type="EC" id="3.5.2.6"/>
    </reaction>
</comment>
<evidence type="ECO:0000313" key="7">
    <source>
        <dbReference type="Proteomes" id="UP000325933"/>
    </source>
</evidence>
<dbReference type="Proteomes" id="UP000325933">
    <property type="component" value="Unassembled WGS sequence"/>
</dbReference>
<evidence type="ECO:0000313" key="6">
    <source>
        <dbReference type="EMBL" id="KAA9025461.1"/>
    </source>
</evidence>